<dbReference type="OrthoDB" id="6419443at2759"/>
<evidence type="ECO:0000313" key="2">
    <source>
        <dbReference type="EMBL" id="KAF2004217.1"/>
    </source>
</evidence>
<reference evidence="2" key="1">
    <citation type="journal article" date="2020" name="Stud. Mycol.">
        <title>101 Dothideomycetes genomes: a test case for predicting lifestyles and emergence of pathogens.</title>
        <authorList>
            <person name="Haridas S."/>
            <person name="Albert R."/>
            <person name="Binder M."/>
            <person name="Bloem J."/>
            <person name="Labutti K."/>
            <person name="Salamov A."/>
            <person name="Andreopoulos B."/>
            <person name="Baker S."/>
            <person name="Barry K."/>
            <person name="Bills G."/>
            <person name="Bluhm B."/>
            <person name="Cannon C."/>
            <person name="Castanera R."/>
            <person name="Culley D."/>
            <person name="Daum C."/>
            <person name="Ezra D."/>
            <person name="Gonzalez J."/>
            <person name="Henrissat B."/>
            <person name="Kuo A."/>
            <person name="Liang C."/>
            <person name="Lipzen A."/>
            <person name="Lutzoni F."/>
            <person name="Magnuson J."/>
            <person name="Mondo S."/>
            <person name="Nolan M."/>
            <person name="Ohm R."/>
            <person name="Pangilinan J."/>
            <person name="Park H.-J."/>
            <person name="Ramirez L."/>
            <person name="Alfaro M."/>
            <person name="Sun H."/>
            <person name="Tritt A."/>
            <person name="Yoshinaga Y."/>
            <person name="Zwiers L.-H."/>
            <person name="Turgeon B."/>
            <person name="Goodwin S."/>
            <person name="Spatafora J."/>
            <person name="Crous P."/>
            <person name="Grigoriev I."/>
        </authorList>
    </citation>
    <scope>NUCLEOTIDE SEQUENCE</scope>
    <source>
        <strain evidence="2">CBS 123094</strain>
    </source>
</reference>
<keyword evidence="3" id="KW-1185">Reference proteome</keyword>
<evidence type="ECO:0000256" key="1">
    <source>
        <dbReference type="SAM" id="MobiDB-lite"/>
    </source>
</evidence>
<protein>
    <recommendedName>
        <fullName evidence="4">25S rRNA (Uridine(2843)-N(3))-methyltransferase</fullName>
    </recommendedName>
</protein>
<dbReference type="Proteomes" id="UP000799779">
    <property type="component" value="Unassembled WGS sequence"/>
</dbReference>
<evidence type="ECO:0000313" key="3">
    <source>
        <dbReference type="Proteomes" id="UP000799779"/>
    </source>
</evidence>
<organism evidence="2 3">
    <name type="scientific">Amniculicola lignicola CBS 123094</name>
    <dbReference type="NCBI Taxonomy" id="1392246"/>
    <lineage>
        <taxon>Eukaryota</taxon>
        <taxon>Fungi</taxon>
        <taxon>Dikarya</taxon>
        <taxon>Ascomycota</taxon>
        <taxon>Pezizomycotina</taxon>
        <taxon>Dothideomycetes</taxon>
        <taxon>Pleosporomycetidae</taxon>
        <taxon>Pleosporales</taxon>
        <taxon>Amniculicolaceae</taxon>
        <taxon>Amniculicola</taxon>
    </lineage>
</organism>
<dbReference type="AlphaFoldDB" id="A0A6A5WRP6"/>
<sequence>MTPPIPKAKAKKGKQSRPAKSPKGQEQEQASTLPRELQQLLLDIFKNSFAEILESDIQPLLQEVKGHLYNRDFSAAFGRNDYLTAYSARWSPSRALGYLQVLEDLKDHLLPLLQSTDEKNGTVCLGGGAGAEPVAFAGFLSLLKAAKTSEQEEKRLDLAVIDIADWSEVLQKLLHSITTAPPLSKYASAAVKAAAVPLVPVETLGLEFHQHDILNTEFALLRPLLEEAKLITILFTLNELYSASLSLTQRFLLNLTACLKEGAMLLVVDSPGSYSTVSLNGAEKKYPMHWLLDHTLLKQGPKGEPAEWSKVVEEESTWFRLREGLRYPIELEHMRFQLHLYRKGESH</sequence>
<proteinExistence type="predicted"/>
<dbReference type="EMBL" id="ML977568">
    <property type="protein sequence ID" value="KAF2004217.1"/>
    <property type="molecule type" value="Genomic_DNA"/>
</dbReference>
<name>A0A6A5WRP6_9PLEO</name>
<gene>
    <name evidence="2" type="ORF">P154DRAFT_427160</name>
</gene>
<feature type="region of interest" description="Disordered" evidence="1">
    <location>
        <begin position="1"/>
        <end position="32"/>
    </location>
</feature>
<dbReference type="InterPro" id="IPR021463">
    <property type="entry name" value="Methyltransf_34"/>
</dbReference>
<feature type="compositionally biased region" description="Basic residues" evidence="1">
    <location>
        <begin position="8"/>
        <end position="17"/>
    </location>
</feature>
<dbReference type="Pfam" id="PF11312">
    <property type="entry name" value="Methyltransf_34"/>
    <property type="match status" value="1"/>
</dbReference>
<evidence type="ECO:0008006" key="4">
    <source>
        <dbReference type="Google" id="ProtNLM"/>
    </source>
</evidence>
<accession>A0A6A5WRP6</accession>